<dbReference type="PANTHER" id="PTHR13064">
    <property type="entry name" value="TRANSMEMBRANE PROTEIN 9 FAMILY MEMBER"/>
    <property type="match status" value="1"/>
</dbReference>
<evidence type="ECO:0000256" key="7">
    <source>
        <dbReference type="SAM" id="Phobius"/>
    </source>
</evidence>
<accession>A0A090LK23</accession>
<comment type="subcellular location">
    <subcellularLocation>
        <location evidence="1">Membrane</location>
    </subcellularLocation>
</comment>
<evidence type="ECO:0000256" key="5">
    <source>
        <dbReference type="ARBA" id="ARBA00023136"/>
    </source>
</evidence>
<keyword evidence="3 7" id="KW-0812">Transmembrane</keyword>
<evidence type="ECO:0000313" key="11">
    <source>
        <dbReference type="WBParaSite" id="SRAE_2000255200.1"/>
    </source>
</evidence>
<dbReference type="STRING" id="34506.A0A090LK23"/>
<dbReference type="GO" id="GO:0005765">
    <property type="term" value="C:lysosomal membrane"/>
    <property type="evidence" value="ECO:0007669"/>
    <property type="project" value="InterPro"/>
</dbReference>
<evidence type="ECO:0000256" key="4">
    <source>
        <dbReference type="ARBA" id="ARBA00022989"/>
    </source>
</evidence>
<dbReference type="InterPro" id="IPR008853">
    <property type="entry name" value="TMEM9/TMEM9B"/>
</dbReference>
<feature type="chain" id="PRO_5015030828" evidence="8">
    <location>
        <begin position="25"/>
        <end position="208"/>
    </location>
</feature>
<dbReference type="PANTHER" id="PTHR13064:SF6">
    <property type="entry name" value="TRANSMEMBRANE PROTEIN 9"/>
    <property type="match status" value="1"/>
</dbReference>
<feature type="signal peptide" evidence="8">
    <location>
        <begin position="1"/>
        <end position="24"/>
    </location>
</feature>
<dbReference type="AlphaFoldDB" id="A0A090LK23"/>
<evidence type="ECO:0000256" key="6">
    <source>
        <dbReference type="SAM" id="MobiDB-lite"/>
    </source>
</evidence>
<evidence type="ECO:0000313" key="10">
    <source>
        <dbReference type="Proteomes" id="UP000035682"/>
    </source>
</evidence>
<dbReference type="RefSeq" id="XP_024507090.1">
    <property type="nucleotide sequence ID" value="XM_024653633.1"/>
</dbReference>
<evidence type="ECO:0000313" key="12">
    <source>
        <dbReference type="WormBase" id="SRAE_2000255200"/>
    </source>
</evidence>
<keyword evidence="4 7" id="KW-1133">Transmembrane helix</keyword>
<dbReference type="Proteomes" id="UP000035682">
    <property type="component" value="Unplaced"/>
</dbReference>
<dbReference type="EMBL" id="LN609529">
    <property type="protein sequence ID" value="CEF67890.1"/>
    <property type="molecule type" value="Genomic_DNA"/>
</dbReference>
<reference evidence="11" key="2">
    <citation type="submission" date="2020-12" db="UniProtKB">
        <authorList>
            <consortium name="WormBaseParasite"/>
        </authorList>
    </citation>
    <scope>IDENTIFICATION</scope>
</reference>
<proteinExistence type="inferred from homology"/>
<reference evidence="9 10" key="1">
    <citation type="submission" date="2014-09" db="EMBL/GenBank/DDBJ databases">
        <authorList>
            <person name="Martin A.A."/>
        </authorList>
    </citation>
    <scope>NUCLEOTIDE SEQUENCE</scope>
    <source>
        <strain evidence="10">ED321</strain>
        <strain evidence="9">ED321 Heterogonic</strain>
    </source>
</reference>
<feature type="region of interest" description="Disordered" evidence="6">
    <location>
        <begin position="141"/>
        <end position="171"/>
    </location>
</feature>
<sequence length="208" mass="24039">MKITIKNILILISYLYIIIQCIEANFEDTRCRCVCPSVRNFVTSVNETSEELKRRYYTKTNINAEICNPTNVVKSSISGIINESHVDAFLANCDCKYESRNTVLIKVVVIFVITVVILLSAYMAFLLFLDPMLKKKTYGVPYSQQRDDSPTTDDNIFTRNSTRSESPQTNFVTRPSGVIRRVEAEQSRWSRKVEEQRRTVFQNHTMLN</sequence>
<feature type="compositionally biased region" description="Polar residues" evidence="6">
    <location>
        <begin position="152"/>
        <end position="171"/>
    </location>
</feature>
<evidence type="ECO:0000256" key="3">
    <source>
        <dbReference type="ARBA" id="ARBA00022692"/>
    </source>
</evidence>
<keyword evidence="10" id="KW-1185">Reference proteome</keyword>
<name>A0A090LK23_STRRB</name>
<dbReference type="OrthoDB" id="10059035at2759"/>
<dbReference type="CTD" id="36380255"/>
<evidence type="ECO:0000256" key="1">
    <source>
        <dbReference type="ARBA" id="ARBA00004370"/>
    </source>
</evidence>
<gene>
    <name evidence="9 11 12" type="ORF">SRAE_2000255200</name>
</gene>
<evidence type="ECO:0000256" key="8">
    <source>
        <dbReference type="SAM" id="SignalP"/>
    </source>
</evidence>
<feature type="transmembrane region" description="Helical" evidence="7">
    <location>
        <begin position="103"/>
        <end position="129"/>
    </location>
</feature>
<dbReference type="WormBase" id="SRAE_2000255200">
    <property type="protein sequence ID" value="SRP07635"/>
    <property type="gene ID" value="WBGene00262762"/>
</dbReference>
<evidence type="ECO:0000313" key="9">
    <source>
        <dbReference type="EMBL" id="CEF67890.1"/>
    </source>
</evidence>
<evidence type="ECO:0000256" key="2">
    <source>
        <dbReference type="ARBA" id="ARBA00007264"/>
    </source>
</evidence>
<dbReference type="Pfam" id="PF05434">
    <property type="entry name" value="Tmemb_9"/>
    <property type="match status" value="1"/>
</dbReference>
<dbReference type="WBParaSite" id="SRAE_2000255200.1">
    <property type="protein sequence ID" value="SRAE_2000255200.1"/>
    <property type="gene ID" value="WBGene00262762"/>
</dbReference>
<dbReference type="OMA" id="DDKRCKC"/>
<organism evidence="9">
    <name type="scientific">Strongyloides ratti</name>
    <name type="common">Parasitic roundworm</name>
    <dbReference type="NCBI Taxonomy" id="34506"/>
    <lineage>
        <taxon>Eukaryota</taxon>
        <taxon>Metazoa</taxon>
        <taxon>Ecdysozoa</taxon>
        <taxon>Nematoda</taxon>
        <taxon>Chromadorea</taxon>
        <taxon>Rhabditida</taxon>
        <taxon>Tylenchina</taxon>
        <taxon>Panagrolaimomorpha</taxon>
        <taxon>Strongyloidoidea</taxon>
        <taxon>Strongyloididae</taxon>
        <taxon>Strongyloides</taxon>
    </lineage>
</organism>
<protein>
    <submittedName>
        <fullName evidence="9 11">TMEM9 family-containing protein</fullName>
    </submittedName>
</protein>
<keyword evidence="8" id="KW-0732">Signal</keyword>
<dbReference type="GeneID" id="36380255"/>
<comment type="similarity">
    <text evidence="2">Belongs to the TMEM9 family.</text>
</comment>
<keyword evidence="5 7" id="KW-0472">Membrane</keyword>